<proteinExistence type="predicted"/>
<evidence type="ECO:0000313" key="2">
    <source>
        <dbReference type="WBParaSite" id="nRc.2.0.1.t43920-RA"/>
    </source>
</evidence>
<evidence type="ECO:0000313" key="1">
    <source>
        <dbReference type="Proteomes" id="UP000887565"/>
    </source>
</evidence>
<accession>A0A915L0E1</accession>
<name>A0A915L0E1_ROMCU</name>
<protein>
    <submittedName>
        <fullName evidence="2">Uncharacterized protein</fullName>
    </submittedName>
</protein>
<organism evidence="1 2">
    <name type="scientific">Romanomermis culicivorax</name>
    <name type="common">Nematode worm</name>
    <dbReference type="NCBI Taxonomy" id="13658"/>
    <lineage>
        <taxon>Eukaryota</taxon>
        <taxon>Metazoa</taxon>
        <taxon>Ecdysozoa</taxon>
        <taxon>Nematoda</taxon>
        <taxon>Enoplea</taxon>
        <taxon>Dorylaimia</taxon>
        <taxon>Mermithida</taxon>
        <taxon>Mermithoidea</taxon>
        <taxon>Mermithidae</taxon>
        <taxon>Romanomermis</taxon>
    </lineage>
</organism>
<dbReference type="WBParaSite" id="nRc.2.0.1.t43920-RA">
    <property type="protein sequence ID" value="nRc.2.0.1.t43920-RA"/>
    <property type="gene ID" value="nRc.2.0.1.g43920"/>
</dbReference>
<keyword evidence="1" id="KW-1185">Reference proteome</keyword>
<dbReference type="Proteomes" id="UP000887565">
    <property type="component" value="Unplaced"/>
</dbReference>
<dbReference type="AlphaFoldDB" id="A0A915L0E1"/>
<reference evidence="2" key="1">
    <citation type="submission" date="2022-11" db="UniProtKB">
        <authorList>
            <consortium name="WormBaseParasite"/>
        </authorList>
    </citation>
    <scope>IDENTIFICATION</scope>
</reference>
<sequence length="74" mass="8523">MLPFHAIALHPNTVPNFEIRPCRSSAQVYKKVIIYTEKDVEMSTDRGIFLKNCQDTQNSLIHITYNIDKELASN</sequence>